<feature type="domain" description="SHSP" evidence="4">
    <location>
        <begin position="30"/>
        <end position="141"/>
    </location>
</feature>
<dbReference type="InterPro" id="IPR008978">
    <property type="entry name" value="HSP20-like_chaperone"/>
</dbReference>
<dbReference type="PANTHER" id="PTHR47062:SF1">
    <property type="entry name" value="SMALL HEAT SHOCK PROTEIN IBPA"/>
    <property type="match status" value="1"/>
</dbReference>
<evidence type="ECO:0000259" key="4">
    <source>
        <dbReference type="PROSITE" id="PS01031"/>
    </source>
</evidence>
<evidence type="ECO:0000256" key="2">
    <source>
        <dbReference type="PROSITE-ProRule" id="PRU00285"/>
    </source>
</evidence>
<sequence>MTTLDFAPLFRSTVGFDRLMNLLENSGSWNEGSNGFPPYNIEKTGEDQYRVTLAVAGYGEDELSVEVKENGLTVEGRRKDAEAGGSFLYRGIAGRSFKRQFQLADHVRVAGAQLHNGLLVVDLVREIPEAAKSRRIAIQTKPAQAAVDAETTSQIESQRHAA</sequence>
<protein>
    <submittedName>
        <fullName evidence="5">Hsp20 family protein</fullName>
    </submittedName>
</protein>
<dbReference type="InterPro" id="IPR037913">
    <property type="entry name" value="ACD_IbpA/B"/>
</dbReference>
<comment type="similarity">
    <text evidence="2 3">Belongs to the small heat shock protein (HSP20) family.</text>
</comment>
<dbReference type="Pfam" id="PF00011">
    <property type="entry name" value="HSP20"/>
    <property type="match status" value="1"/>
</dbReference>
<accession>A0A7H1MX81</accession>
<dbReference type="SUPFAM" id="SSF49764">
    <property type="entry name" value="HSP20-like chaperones"/>
    <property type="match status" value="1"/>
</dbReference>
<dbReference type="PROSITE" id="PS01031">
    <property type="entry name" value="SHSP"/>
    <property type="match status" value="1"/>
</dbReference>
<dbReference type="PANTHER" id="PTHR47062">
    <property type="match status" value="1"/>
</dbReference>
<keyword evidence="6" id="KW-1185">Reference proteome</keyword>
<dbReference type="RefSeq" id="WP_190261510.1">
    <property type="nucleotide sequence ID" value="NZ_CP053923.1"/>
</dbReference>
<dbReference type="Proteomes" id="UP000516369">
    <property type="component" value="Chromosome"/>
</dbReference>
<evidence type="ECO:0000313" key="6">
    <source>
        <dbReference type="Proteomes" id="UP000516369"/>
    </source>
</evidence>
<proteinExistence type="inferred from homology"/>
<evidence type="ECO:0000256" key="3">
    <source>
        <dbReference type="RuleBase" id="RU003616"/>
    </source>
</evidence>
<evidence type="ECO:0000256" key="1">
    <source>
        <dbReference type="ARBA" id="ARBA00023016"/>
    </source>
</evidence>
<dbReference type="InterPro" id="IPR002068">
    <property type="entry name" value="A-crystallin/Hsp20_dom"/>
</dbReference>
<reference evidence="5 6" key="1">
    <citation type="submission" date="2020-05" db="EMBL/GenBank/DDBJ databases">
        <title>Complete closed genome sequence of Defluviicoccus vanus.</title>
        <authorList>
            <person name="Bessarab I."/>
            <person name="Arumugam K."/>
            <person name="Maszenan A.M."/>
            <person name="Seviour R.J."/>
            <person name="Williams R.B."/>
        </authorList>
    </citation>
    <scope>NUCLEOTIDE SEQUENCE [LARGE SCALE GENOMIC DNA]</scope>
    <source>
        <strain evidence="5 6">Ben 114</strain>
    </source>
</reference>
<dbReference type="Gene3D" id="2.60.40.790">
    <property type="match status" value="1"/>
</dbReference>
<dbReference type="AlphaFoldDB" id="A0A7H1MX81"/>
<gene>
    <name evidence="5" type="ORF">HQ394_00130</name>
</gene>
<organism evidence="5 6">
    <name type="scientific">Defluviicoccus vanus</name>
    <dbReference type="NCBI Taxonomy" id="111831"/>
    <lineage>
        <taxon>Bacteria</taxon>
        <taxon>Pseudomonadati</taxon>
        <taxon>Pseudomonadota</taxon>
        <taxon>Alphaproteobacteria</taxon>
        <taxon>Rhodospirillales</taxon>
        <taxon>Rhodospirillaceae</taxon>
        <taxon>Defluviicoccus</taxon>
    </lineage>
</organism>
<keyword evidence="1" id="KW-0346">Stress response</keyword>
<dbReference type="EMBL" id="CP053923">
    <property type="protein sequence ID" value="QNT68067.1"/>
    <property type="molecule type" value="Genomic_DNA"/>
</dbReference>
<dbReference type="KEGG" id="dvn:HQ394_00130"/>
<name>A0A7H1MX81_9PROT</name>
<dbReference type="CDD" id="cd06470">
    <property type="entry name" value="ACD_IbpA-B_like"/>
    <property type="match status" value="1"/>
</dbReference>
<evidence type="ECO:0000313" key="5">
    <source>
        <dbReference type="EMBL" id="QNT68067.1"/>
    </source>
</evidence>